<comment type="catalytic activity">
    <reaction evidence="1 10">
        <text>Transfers a segment of a (1-&gt;4)-alpha-D-glucan to a new position in an acceptor, which may be glucose or a (1-&gt;4)-alpha-D-glucan.</text>
        <dbReference type="EC" id="2.4.1.25"/>
    </reaction>
</comment>
<dbReference type="GO" id="GO:0047470">
    <property type="term" value="F:(1,4)-alpha-D-glucan 1-alpha-D-glucosylmutase activity"/>
    <property type="evidence" value="ECO:0007669"/>
    <property type="project" value="UniProtKB-EC"/>
</dbReference>
<dbReference type="PANTHER" id="PTHR32438">
    <property type="entry name" value="4-ALPHA-GLUCANOTRANSFERASE DPE1, CHLOROPLASTIC/AMYLOPLASTIC"/>
    <property type="match status" value="1"/>
</dbReference>
<evidence type="ECO:0000256" key="3">
    <source>
        <dbReference type="ARBA" id="ARBA00012560"/>
    </source>
</evidence>
<evidence type="ECO:0000256" key="4">
    <source>
        <dbReference type="ARBA" id="ARBA00020295"/>
    </source>
</evidence>
<dbReference type="InterPro" id="IPR013797">
    <property type="entry name" value="Maltooligo_trehalose_synth_4"/>
</dbReference>
<dbReference type="Gene3D" id="1.10.150.200">
    <property type="entry name" value="Maltooligosyl trehalose synthase, domain 3"/>
    <property type="match status" value="1"/>
</dbReference>
<evidence type="ECO:0000256" key="5">
    <source>
        <dbReference type="ARBA" id="ARBA00022676"/>
    </source>
</evidence>
<dbReference type="Gene3D" id="1.10.10.470">
    <property type="entry name" value="Maltooligosyl trehalose synthase, domain 4"/>
    <property type="match status" value="1"/>
</dbReference>
<comment type="caution">
    <text evidence="12">The sequence shown here is derived from an EMBL/GenBank/DDBJ whole genome shotgun (WGS) entry which is preliminary data.</text>
</comment>
<dbReference type="EC" id="2.4.1.25" evidence="3 10"/>
<dbReference type="InterPro" id="IPR006047">
    <property type="entry name" value="GH13_cat_dom"/>
</dbReference>
<evidence type="ECO:0000256" key="2">
    <source>
        <dbReference type="ARBA" id="ARBA00005684"/>
    </source>
</evidence>
<evidence type="ECO:0000256" key="8">
    <source>
        <dbReference type="ARBA" id="ARBA00031423"/>
    </source>
</evidence>
<keyword evidence="5 10" id="KW-0328">Glycosyltransferase</keyword>
<dbReference type="Proteomes" id="UP001597525">
    <property type="component" value="Unassembled WGS sequence"/>
</dbReference>
<keyword evidence="7 10" id="KW-0119">Carbohydrate metabolism</keyword>
<dbReference type="SUPFAM" id="SSF51445">
    <property type="entry name" value="(Trans)glycosidases"/>
    <property type="match status" value="2"/>
</dbReference>
<evidence type="ECO:0000256" key="7">
    <source>
        <dbReference type="ARBA" id="ARBA00023277"/>
    </source>
</evidence>
<dbReference type="Pfam" id="PF00128">
    <property type="entry name" value="Alpha-amylase"/>
    <property type="match status" value="1"/>
</dbReference>
<dbReference type="EMBL" id="JBHUPB010000003">
    <property type="protein sequence ID" value="MFD2966087.1"/>
    <property type="molecule type" value="Genomic_DNA"/>
</dbReference>
<proteinExistence type="inferred from homology"/>
<evidence type="ECO:0000256" key="6">
    <source>
        <dbReference type="ARBA" id="ARBA00022679"/>
    </source>
</evidence>
<organism evidence="12 13">
    <name type="scientific">Sphingobacterium bambusae</name>
    <dbReference type="NCBI Taxonomy" id="662858"/>
    <lineage>
        <taxon>Bacteria</taxon>
        <taxon>Pseudomonadati</taxon>
        <taxon>Bacteroidota</taxon>
        <taxon>Sphingobacteriia</taxon>
        <taxon>Sphingobacteriales</taxon>
        <taxon>Sphingobacteriaceae</taxon>
        <taxon>Sphingobacterium</taxon>
    </lineage>
</organism>
<dbReference type="Gene3D" id="3.20.20.80">
    <property type="entry name" value="Glycosidases"/>
    <property type="match status" value="2"/>
</dbReference>
<dbReference type="Pfam" id="PF02446">
    <property type="entry name" value="Glyco_hydro_77"/>
    <property type="match status" value="1"/>
</dbReference>
<gene>
    <name evidence="12" type="primary">treY</name>
    <name evidence="12" type="ORF">ACFS7Y_01750</name>
</gene>
<evidence type="ECO:0000259" key="11">
    <source>
        <dbReference type="SMART" id="SM00642"/>
    </source>
</evidence>
<sequence>MNAPKATYRLQLNKDFTFDQLNSIISYLSDLGIDTIYASPIFQAVAGSNHGYDGVDMHTINPEIGSLEQLIGIKQKLSEQQMRWLQDIVPNHMAFHPANKWLMDLLEHGPASSYRDYFDSSLSEEWFSQEQLMVPVLGNDLDEVIENNEINITLNDNKLYFQYFEQQWPLSALSVKELLIEFNKKKATSQHAEEPNTSARFGDFLAKINASHSKLRKLLKKQHYRLCHWQETDTNINFRRFFTVNGLICLQINNEKVFQDVHRFVGQLLEQKIIDGLRIDHIDGIYNPTQYLMDLRSLVGEDTYIVAEKILEHNEDLPNNWPIAGTTGYEFLAAVNNVLIDANGEKAFTKIYEKYVGKQLSLKRQQRNKKTAILTKHMQGEMDQLAHLFIRLQLADGEQAPKARNLAKVIRSFLVLFPTYRSYAASFPCSESDFQIIDAVYQKLKKNNPDTPSEVQLFWAACRRAQLGDDATYAARFSRFFTRCMQFTGPAMAKGVEDTLMYTYNRFLGTNEVGDHPANFGIAIEDFHAAMIHRQRAWPKALNTTATHDTKRGEDARARLQVLTACPALWAKTVKKWQKQLKSQYQHALPHPNDQYAIFQAIFASHPILDQDEHFEERLLAYITKYLREGKEHSDWAQPDEQYEEKTAAFARFLLMEGNDFQTILHKLHAQLNDFAIINSLCQVMLKFTLPGIPDTYQGTELWDFSFVDPDNRRAVDFAQRSKYLTDISRIQPSEKASTLWKERNNGKIKLWLTQQLAILRKHADSLSEKASYLPLTVTGKYQAHILAFARQHRDSWTIVVLPLHLARIDKLHKCTVTDFDWSDTRVILPTIDTVSWTDCLRARQGEGNELHVNNLFTDIPLAIVQYESQPNKRQAGILMSISSLPSDFGIGDLGKPARDFAHALYNAGQQYWQVLPLGPLSKEQFYSPYSTLSAMAGNPLLISLESLASAGLLDASELESAHVPLSNSIVYDDVVRIKMHYLHQAFKQAPLDQDADFVDFCARESSWLHDYSLFMALRKQHGEQPWHMWPAAFKHRDSAQLAAFAKDHIEDIRFEQWIQYIFFKQWKELKEYCYHLHVSFVGDIPIYVGHDAADVWAKPDLFSLDNDGQIQFIAGVPPDYFNAQGQQWGMPVFNWAEHKKENFSWWLRRIKQNLALYDLVRLDHFRAFVAYWQIPMPADNAIEGQWVEAPGPALFKQIQANFPNMPFIAEDLGDIDAAVYDLRDKYKLAGMKVLQFAFGDDMPHSTHVPHHYGNNFVVYTGTHDNNTTVGWFKEDLDSDARRRMQFYLSSTVYAKNVADLLIRAAYASVADTVIIPMQDVLSLGKKNRMNTPSSTTGNWTWRMLPAAFNQHVQERLKSYAKGYDRM</sequence>
<dbReference type="CDD" id="cd11336">
    <property type="entry name" value="AmyAc_MTSase"/>
    <property type="match status" value="1"/>
</dbReference>
<dbReference type="InterPro" id="IPR017853">
    <property type="entry name" value="GH"/>
</dbReference>
<dbReference type="NCBIfam" id="TIGR02401">
    <property type="entry name" value="trehalose_TreY"/>
    <property type="match status" value="1"/>
</dbReference>
<dbReference type="NCBIfam" id="TIGR00217">
    <property type="entry name" value="malQ"/>
    <property type="match status" value="1"/>
</dbReference>
<evidence type="ECO:0000313" key="12">
    <source>
        <dbReference type="EMBL" id="MFD2966087.1"/>
    </source>
</evidence>
<dbReference type="InterPro" id="IPR012767">
    <property type="entry name" value="Trehalose_TreY"/>
</dbReference>
<evidence type="ECO:0000313" key="13">
    <source>
        <dbReference type="Proteomes" id="UP001597525"/>
    </source>
</evidence>
<dbReference type="RefSeq" id="WP_320183880.1">
    <property type="nucleotide sequence ID" value="NZ_CP138332.1"/>
</dbReference>
<dbReference type="PANTHER" id="PTHR32438:SF5">
    <property type="entry name" value="4-ALPHA-GLUCANOTRANSFERASE DPE1, CHLOROPLASTIC_AMYLOPLASTIC"/>
    <property type="match status" value="1"/>
</dbReference>
<keyword evidence="13" id="KW-1185">Reference proteome</keyword>
<evidence type="ECO:0000256" key="1">
    <source>
        <dbReference type="ARBA" id="ARBA00000439"/>
    </source>
</evidence>
<comment type="similarity">
    <text evidence="2 10">Belongs to the disproportionating enzyme family.</text>
</comment>
<protein>
    <recommendedName>
        <fullName evidence="4 10">4-alpha-glucanotransferase</fullName>
        <ecNumber evidence="3 10">2.4.1.25</ecNumber>
    </recommendedName>
    <alternativeName>
        <fullName evidence="8 10">Amylomaltase</fullName>
    </alternativeName>
    <alternativeName>
        <fullName evidence="9 10">Disproportionating enzyme</fullName>
    </alternativeName>
</protein>
<reference evidence="13" key="1">
    <citation type="journal article" date="2019" name="Int. J. Syst. Evol. Microbiol.">
        <title>The Global Catalogue of Microorganisms (GCM) 10K type strain sequencing project: providing services to taxonomists for standard genome sequencing and annotation.</title>
        <authorList>
            <consortium name="The Broad Institute Genomics Platform"/>
            <consortium name="The Broad Institute Genome Sequencing Center for Infectious Disease"/>
            <person name="Wu L."/>
            <person name="Ma J."/>
        </authorList>
    </citation>
    <scope>NUCLEOTIDE SEQUENCE [LARGE SCALE GENOMIC DNA]</scope>
    <source>
        <strain evidence="13">KCTC 22814</strain>
    </source>
</reference>
<keyword evidence="6 10" id="KW-0808">Transferase</keyword>
<name>A0ABW6B9Z2_9SPHI</name>
<accession>A0ABW6B9Z2</accession>
<feature type="domain" description="Glycosyl hydrolase family 13 catalytic" evidence="11">
    <location>
        <begin position="16"/>
        <end position="463"/>
    </location>
</feature>
<evidence type="ECO:0000256" key="9">
    <source>
        <dbReference type="ARBA" id="ARBA00031501"/>
    </source>
</evidence>
<evidence type="ECO:0000256" key="10">
    <source>
        <dbReference type="RuleBase" id="RU361207"/>
    </source>
</evidence>
<dbReference type="Gene3D" id="3.30.1590.10">
    <property type="entry name" value="Maltooligosyl trehalose synthase, domain 2"/>
    <property type="match status" value="1"/>
</dbReference>
<dbReference type="InterPro" id="IPR003385">
    <property type="entry name" value="Glyco_hydro_77"/>
</dbReference>
<dbReference type="SMART" id="SM00642">
    <property type="entry name" value="Aamy"/>
    <property type="match status" value="1"/>
</dbReference>
<keyword evidence="12" id="KW-0413">Isomerase</keyword>
<dbReference type="NCBIfam" id="NF011080">
    <property type="entry name" value="PRK14508.1-3"/>
    <property type="match status" value="1"/>
</dbReference>